<keyword evidence="3" id="KW-1185">Reference proteome</keyword>
<sequence length="224" mass="24223">MAINSTHRPLTPSPLTYLTSKNSPSPSTSATVATGVRSMKRLYKQRILSNVTTLTSSSLFTIPLKDHHPTENMATTMEEAHGTLTGRQGKAYSQQPKTRLSRKRIKHTDFIIDLTTPPHKTNNGNKRIASSKASGMEQAGLQSDDEQTPAIAARKAAHKAKISKQMARARATAKLDAGQLTGITCERLACIETPSNAIPSGPSSGRPQRFVHIDIKTSVNPTVT</sequence>
<dbReference type="OrthoDB" id="2449554at2759"/>
<protein>
    <submittedName>
        <fullName evidence="2">Uncharacterized protein</fullName>
    </submittedName>
</protein>
<feature type="compositionally biased region" description="Low complexity" evidence="1">
    <location>
        <begin position="23"/>
        <end position="33"/>
    </location>
</feature>
<organism evidence="2 3">
    <name type="scientific">Linnemannia schmuckeri</name>
    <dbReference type="NCBI Taxonomy" id="64567"/>
    <lineage>
        <taxon>Eukaryota</taxon>
        <taxon>Fungi</taxon>
        <taxon>Fungi incertae sedis</taxon>
        <taxon>Mucoromycota</taxon>
        <taxon>Mortierellomycotina</taxon>
        <taxon>Mortierellomycetes</taxon>
        <taxon>Mortierellales</taxon>
        <taxon>Mortierellaceae</taxon>
        <taxon>Linnemannia</taxon>
    </lineage>
</organism>
<dbReference type="EMBL" id="JAAAUQ010000068">
    <property type="protein sequence ID" value="KAF9155410.1"/>
    <property type="molecule type" value="Genomic_DNA"/>
</dbReference>
<gene>
    <name evidence="2" type="ORF">BG015_009967</name>
</gene>
<evidence type="ECO:0000313" key="2">
    <source>
        <dbReference type="EMBL" id="KAF9155410.1"/>
    </source>
</evidence>
<name>A0A9P5S558_9FUNG</name>
<evidence type="ECO:0000313" key="3">
    <source>
        <dbReference type="Proteomes" id="UP000748756"/>
    </source>
</evidence>
<reference evidence="2" key="1">
    <citation type="journal article" date="2020" name="Fungal Divers.">
        <title>Resolving the Mortierellaceae phylogeny through synthesis of multi-gene phylogenetics and phylogenomics.</title>
        <authorList>
            <person name="Vandepol N."/>
            <person name="Liber J."/>
            <person name="Desiro A."/>
            <person name="Na H."/>
            <person name="Kennedy M."/>
            <person name="Barry K."/>
            <person name="Grigoriev I.V."/>
            <person name="Miller A.N."/>
            <person name="O'Donnell K."/>
            <person name="Stajich J.E."/>
            <person name="Bonito G."/>
        </authorList>
    </citation>
    <scope>NUCLEOTIDE SEQUENCE</scope>
    <source>
        <strain evidence="2">NRRL 6426</strain>
    </source>
</reference>
<proteinExistence type="predicted"/>
<comment type="caution">
    <text evidence="2">The sequence shown here is derived from an EMBL/GenBank/DDBJ whole genome shotgun (WGS) entry which is preliminary data.</text>
</comment>
<evidence type="ECO:0000256" key="1">
    <source>
        <dbReference type="SAM" id="MobiDB-lite"/>
    </source>
</evidence>
<dbReference type="Proteomes" id="UP000748756">
    <property type="component" value="Unassembled WGS sequence"/>
</dbReference>
<accession>A0A9P5S558</accession>
<feature type="region of interest" description="Disordered" evidence="1">
    <location>
        <begin position="1"/>
        <end position="33"/>
    </location>
</feature>
<dbReference type="AlphaFoldDB" id="A0A9P5S558"/>
<feature type="compositionally biased region" description="Polar residues" evidence="1">
    <location>
        <begin position="1"/>
        <end position="22"/>
    </location>
</feature>